<feature type="transmembrane region" description="Helical" evidence="5">
    <location>
        <begin position="12"/>
        <end position="35"/>
    </location>
</feature>
<feature type="transmembrane region" description="Helical" evidence="5">
    <location>
        <begin position="47"/>
        <end position="67"/>
    </location>
</feature>
<protein>
    <submittedName>
        <fullName evidence="6">Uncharacterized protein</fullName>
    </submittedName>
</protein>
<feature type="transmembrane region" description="Helical" evidence="5">
    <location>
        <begin position="272"/>
        <end position="295"/>
    </location>
</feature>
<dbReference type="Proteomes" id="UP000308652">
    <property type="component" value="Unassembled WGS sequence"/>
</dbReference>
<evidence type="ECO:0000313" key="7">
    <source>
        <dbReference type="Proteomes" id="UP000308652"/>
    </source>
</evidence>
<gene>
    <name evidence="6" type="ORF">BDQ12DRAFT_759106</name>
</gene>
<dbReference type="Gene3D" id="1.20.1070.10">
    <property type="entry name" value="Rhodopsin 7-helix transmembrane proteins"/>
    <property type="match status" value="1"/>
</dbReference>
<name>A0A5C3LRP2_9AGAR</name>
<dbReference type="PANTHER" id="PTHR23112:SF37">
    <property type="entry name" value="G PROTEIN-COUPLED RECEPTOR GPR1"/>
    <property type="match status" value="1"/>
</dbReference>
<dbReference type="SUPFAM" id="SSF81321">
    <property type="entry name" value="Family A G protein-coupled receptor-like"/>
    <property type="match status" value="1"/>
</dbReference>
<keyword evidence="7" id="KW-1185">Reference proteome</keyword>
<evidence type="ECO:0000313" key="6">
    <source>
        <dbReference type="EMBL" id="TFK35764.1"/>
    </source>
</evidence>
<keyword evidence="4 5" id="KW-0472">Membrane</keyword>
<dbReference type="GO" id="GO:0005886">
    <property type="term" value="C:plasma membrane"/>
    <property type="evidence" value="ECO:0007669"/>
    <property type="project" value="TreeGrafter"/>
</dbReference>
<proteinExistence type="predicted"/>
<reference evidence="6 7" key="1">
    <citation type="journal article" date="2019" name="Nat. Ecol. Evol.">
        <title>Megaphylogeny resolves global patterns of mushroom evolution.</title>
        <authorList>
            <person name="Varga T."/>
            <person name="Krizsan K."/>
            <person name="Foldi C."/>
            <person name="Dima B."/>
            <person name="Sanchez-Garcia M."/>
            <person name="Sanchez-Ramirez S."/>
            <person name="Szollosi G.J."/>
            <person name="Szarkandi J.G."/>
            <person name="Papp V."/>
            <person name="Albert L."/>
            <person name="Andreopoulos W."/>
            <person name="Angelini C."/>
            <person name="Antonin V."/>
            <person name="Barry K.W."/>
            <person name="Bougher N.L."/>
            <person name="Buchanan P."/>
            <person name="Buyck B."/>
            <person name="Bense V."/>
            <person name="Catcheside P."/>
            <person name="Chovatia M."/>
            <person name="Cooper J."/>
            <person name="Damon W."/>
            <person name="Desjardin D."/>
            <person name="Finy P."/>
            <person name="Geml J."/>
            <person name="Haridas S."/>
            <person name="Hughes K."/>
            <person name="Justo A."/>
            <person name="Karasinski D."/>
            <person name="Kautmanova I."/>
            <person name="Kiss B."/>
            <person name="Kocsube S."/>
            <person name="Kotiranta H."/>
            <person name="LaButti K.M."/>
            <person name="Lechner B.E."/>
            <person name="Liimatainen K."/>
            <person name="Lipzen A."/>
            <person name="Lukacs Z."/>
            <person name="Mihaltcheva S."/>
            <person name="Morgado L.N."/>
            <person name="Niskanen T."/>
            <person name="Noordeloos M.E."/>
            <person name="Ohm R.A."/>
            <person name="Ortiz-Santana B."/>
            <person name="Ovrebo C."/>
            <person name="Racz N."/>
            <person name="Riley R."/>
            <person name="Savchenko A."/>
            <person name="Shiryaev A."/>
            <person name="Soop K."/>
            <person name="Spirin V."/>
            <person name="Szebenyi C."/>
            <person name="Tomsovsky M."/>
            <person name="Tulloss R.E."/>
            <person name="Uehling J."/>
            <person name="Grigoriev I.V."/>
            <person name="Vagvolgyi C."/>
            <person name="Papp T."/>
            <person name="Martin F.M."/>
            <person name="Miettinen O."/>
            <person name="Hibbett D.S."/>
            <person name="Nagy L.G."/>
        </authorList>
    </citation>
    <scope>NUCLEOTIDE SEQUENCE [LARGE SCALE GENOMIC DNA]</scope>
    <source>
        <strain evidence="6 7">CBS 166.37</strain>
    </source>
</reference>
<evidence type="ECO:0000256" key="5">
    <source>
        <dbReference type="SAM" id="Phobius"/>
    </source>
</evidence>
<feature type="transmembrane region" description="Helical" evidence="5">
    <location>
        <begin position="104"/>
        <end position="131"/>
    </location>
</feature>
<dbReference type="GO" id="GO:0007189">
    <property type="term" value="P:adenylate cyclase-activating G protein-coupled receptor signaling pathway"/>
    <property type="evidence" value="ECO:0007669"/>
    <property type="project" value="TreeGrafter"/>
</dbReference>
<dbReference type="OrthoDB" id="2908662at2759"/>
<dbReference type="GO" id="GO:0004930">
    <property type="term" value="F:G protein-coupled receptor activity"/>
    <property type="evidence" value="ECO:0007669"/>
    <property type="project" value="TreeGrafter"/>
</dbReference>
<sequence length="339" mass="38746">MAADHLPTTISGIYLAGSLLSLFGSGFILLCYLILPMKHHFRHVLILNLATADFLNALDISASGFWIVVWKSYALGTDCAILAITLVTVYTITRNNMMRPLNSIWNWSMIFRITFAIWFLPIITSSVALGMNWCWVVDNPRYARYLLTHGWRFLFITIEIGSYTYLYIFLRKHHRTLSKLLSTRLSHNLVELTQKEGQITPDILDTKDSPVSAIESPYTQQSKMNFTPSPQEAPTRINTTWKNMISHRHCSSHATTNNSSIYTTRHRSIQRILLLNAYPLAYIVLLVPGLVNRLIEASGKTSRVMQVLQASTQFVGLANALTYGWNEKIAQQLKRWYRS</sequence>
<dbReference type="EMBL" id="ML213619">
    <property type="protein sequence ID" value="TFK35764.1"/>
    <property type="molecule type" value="Genomic_DNA"/>
</dbReference>
<accession>A0A5C3LRP2</accession>
<evidence type="ECO:0000256" key="1">
    <source>
        <dbReference type="ARBA" id="ARBA00004141"/>
    </source>
</evidence>
<comment type="subcellular location">
    <subcellularLocation>
        <location evidence="1">Membrane</location>
        <topology evidence="1">Multi-pass membrane protein</topology>
    </subcellularLocation>
</comment>
<keyword evidence="3 5" id="KW-1133">Transmembrane helix</keyword>
<evidence type="ECO:0000256" key="2">
    <source>
        <dbReference type="ARBA" id="ARBA00022692"/>
    </source>
</evidence>
<keyword evidence="2 5" id="KW-0812">Transmembrane</keyword>
<feature type="transmembrane region" description="Helical" evidence="5">
    <location>
        <begin position="151"/>
        <end position="170"/>
    </location>
</feature>
<evidence type="ECO:0000256" key="4">
    <source>
        <dbReference type="ARBA" id="ARBA00023136"/>
    </source>
</evidence>
<dbReference type="AlphaFoldDB" id="A0A5C3LRP2"/>
<dbReference type="PANTHER" id="PTHR23112">
    <property type="entry name" value="G PROTEIN-COUPLED RECEPTOR 157-RELATED"/>
    <property type="match status" value="1"/>
</dbReference>
<organism evidence="6 7">
    <name type="scientific">Crucibulum laeve</name>
    <dbReference type="NCBI Taxonomy" id="68775"/>
    <lineage>
        <taxon>Eukaryota</taxon>
        <taxon>Fungi</taxon>
        <taxon>Dikarya</taxon>
        <taxon>Basidiomycota</taxon>
        <taxon>Agaricomycotina</taxon>
        <taxon>Agaricomycetes</taxon>
        <taxon>Agaricomycetidae</taxon>
        <taxon>Agaricales</taxon>
        <taxon>Agaricineae</taxon>
        <taxon>Nidulariaceae</taxon>
        <taxon>Crucibulum</taxon>
    </lineage>
</organism>
<feature type="transmembrane region" description="Helical" evidence="5">
    <location>
        <begin position="307"/>
        <end position="325"/>
    </location>
</feature>
<feature type="transmembrane region" description="Helical" evidence="5">
    <location>
        <begin position="73"/>
        <end position="92"/>
    </location>
</feature>
<evidence type="ECO:0000256" key="3">
    <source>
        <dbReference type="ARBA" id="ARBA00022989"/>
    </source>
</evidence>